<feature type="transmembrane region" description="Helical" evidence="1">
    <location>
        <begin position="51"/>
        <end position="69"/>
    </location>
</feature>
<keyword evidence="1" id="KW-0812">Transmembrane</keyword>
<dbReference type="InterPro" id="IPR009781">
    <property type="entry name" value="DUF1345"/>
</dbReference>
<dbReference type="OrthoDB" id="64737at2"/>
<feature type="transmembrane region" description="Helical" evidence="1">
    <location>
        <begin position="147"/>
        <end position="168"/>
    </location>
</feature>
<comment type="caution">
    <text evidence="2">The sequence shown here is derived from an EMBL/GenBank/DDBJ whole genome shotgun (WGS) entry which is preliminary data.</text>
</comment>
<gene>
    <name evidence="2" type="ORF">D6T64_15680</name>
</gene>
<dbReference type="EMBL" id="QZVS01000091">
    <property type="protein sequence ID" value="RJT87194.1"/>
    <property type="molecule type" value="Genomic_DNA"/>
</dbReference>
<evidence type="ECO:0000313" key="2">
    <source>
        <dbReference type="EMBL" id="RJT87194.1"/>
    </source>
</evidence>
<reference evidence="2 3" key="1">
    <citation type="submission" date="2018-09" db="EMBL/GenBank/DDBJ databases">
        <title>Novel species of Cryobacterium.</title>
        <authorList>
            <person name="Liu Q."/>
            <person name="Xin Y.-H."/>
        </authorList>
    </citation>
    <scope>NUCLEOTIDE SEQUENCE [LARGE SCALE GENOMIC DNA]</scope>
    <source>
        <strain evidence="2 3">Hh39</strain>
    </source>
</reference>
<dbReference type="Proteomes" id="UP000272015">
    <property type="component" value="Unassembled WGS sequence"/>
</dbReference>
<keyword evidence="3" id="KW-1185">Reference proteome</keyword>
<protein>
    <submittedName>
        <fullName evidence="2">DUF1345 domain-containing protein</fullName>
    </submittedName>
</protein>
<evidence type="ECO:0000313" key="3">
    <source>
        <dbReference type="Proteomes" id="UP000272015"/>
    </source>
</evidence>
<proteinExistence type="predicted"/>
<dbReference type="Pfam" id="PF07077">
    <property type="entry name" value="DUF1345"/>
    <property type="match status" value="1"/>
</dbReference>
<feature type="transmembrane region" description="Helical" evidence="1">
    <location>
        <begin position="75"/>
        <end position="94"/>
    </location>
</feature>
<accession>A0A3A5MNV4</accession>
<feature type="transmembrane region" description="Helical" evidence="1">
    <location>
        <begin position="228"/>
        <end position="249"/>
    </location>
</feature>
<keyword evidence="1" id="KW-1133">Transmembrane helix</keyword>
<dbReference type="AlphaFoldDB" id="A0A3A5MNV4"/>
<feature type="transmembrane region" description="Helical" evidence="1">
    <location>
        <begin position="115"/>
        <end position="135"/>
    </location>
</feature>
<name>A0A3A5MNV4_9MICO</name>
<sequence>MPPTVGRVAAARRLRAFHTASSGDTGPELCHDQPVKTSAQLPRVHRSSIRLIVMLVVGLLAATVSGLIGGWNYPIIVGWAAACLTYVVWVWLVVGHLDAAATATHATREDPARRVTEVLILLASIASLGTIVFLLTADTVTAGSERALVAGLAVLSVALSWTLIHTLFTLRYASLYYSAPIGGVDFNQEDRPRYTDFAYLSFTLGMTYQVSDTNLTNHAMRMTALRHALLSFPFGSGILATVVNLVAGLSF</sequence>
<evidence type="ECO:0000256" key="1">
    <source>
        <dbReference type="SAM" id="Phobius"/>
    </source>
</evidence>
<keyword evidence="1" id="KW-0472">Membrane</keyword>
<organism evidence="2 3">
    <name type="scientific">Cryobacterium melibiosiphilum</name>
    <dbReference type="NCBI Taxonomy" id="995039"/>
    <lineage>
        <taxon>Bacteria</taxon>
        <taxon>Bacillati</taxon>
        <taxon>Actinomycetota</taxon>
        <taxon>Actinomycetes</taxon>
        <taxon>Micrococcales</taxon>
        <taxon>Microbacteriaceae</taxon>
        <taxon>Cryobacterium</taxon>
    </lineage>
</organism>